<keyword evidence="2" id="KW-1185">Reference proteome</keyword>
<proteinExistence type="predicted"/>
<dbReference type="Proteomes" id="UP001241377">
    <property type="component" value="Unassembled WGS sequence"/>
</dbReference>
<evidence type="ECO:0000313" key="1">
    <source>
        <dbReference type="EMBL" id="KAJ9103515.1"/>
    </source>
</evidence>
<gene>
    <name evidence="1" type="ORF">QFC19_004283</name>
</gene>
<protein>
    <submittedName>
        <fullName evidence="1">Uncharacterized protein</fullName>
    </submittedName>
</protein>
<comment type="caution">
    <text evidence="1">The sequence shown here is derived from an EMBL/GenBank/DDBJ whole genome shotgun (WGS) entry which is preliminary data.</text>
</comment>
<reference evidence="1" key="1">
    <citation type="submission" date="2023-04" db="EMBL/GenBank/DDBJ databases">
        <title>Draft Genome sequencing of Naganishia species isolated from polar environments using Oxford Nanopore Technology.</title>
        <authorList>
            <person name="Leo P."/>
            <person name="Venkateswaran K."/>
        </authorList>
    </citation>
    <scope>NUCLEOTIDE SEQUENCE</scope>
    <source>
        <strain evidence="1">MNA-CCFEE 5261</strain>
    </source>
</reference>
<name>A0ACC2VXD0_9TREE</name>
<organism evidence="1 2">
    <name type="scientific">Naganishia cerealis</name>
    <dbReference type="NCBI Taxonomy" id="610337"/>
    <lineage>
        <taxon>Eukaryota</taxon>
        <taxon>Fungi</taxon>
        <taxon>Dikarya</taxon>
        <taxon>Basidiomycota</taxon>
        <taxon>Agaricomycotina</taxon>
        <taxon>Tremellomycetes</taxon>
        <taxon>Filobasidiales</taxon>
        <taxon>Filobasidiaceae</taxon>
        <taxon>Naganishia</taxon>
    </lineage>
</organism>
<evidence type="ECO:0000313" key="2">
    <source>
        <dbReference type="Proteomes" id="UP001241377"/>
    </source>
</evidence>
<sequence>MTPSHMNKLFRWALVVMVVFYLPYSVGGTDLAGLEDPEVGECADIWRVPVDSRCSYLKENCLEDVNADAKDRLRYLSLLYCKFLFLGSMAILPIILFLILCFTLVGTIASDFLCPNLYTISKILRLSDRLAGLTFLALGNGAPDVLGTYKAMSMNTESLAVSELVGAAFFATTIVVGLIAVIHPFEVKRDSFIIDFGFFLLAAMVVFVAIVRSTLSIWTSLSLCLIYLSYVLVLMVLHSMWKSRAERQIRERRARSNFDFGNELQDLATDEVFLDTFATLPTIEELILHERHTMEHADANNMTLETGSYGLKVLLKDLSKHSRTRTSHGSISLDDTYERPLSAPELVRSDNSSIGEINAPHTYPMESHLAPLHEHELDPVTSGDDVLLSESSFTHYYPSFLEYLWKVLPDVDDYQEMGVLQRCHLYMTYPLAILLNITTPTVNYSSILLYRRGVEVDDESAFLTLFQCFSASNFVTYILARSLEHYWFTTLGMLATSSVLVVLVALFSLTIPSCKHYIIMTGSLFGFVSSICWIALFATEIISIFQAIATSYNLSDDILGLTVFAWGNSVGDLISNFTIARMGLPLMAFGACFGAPLLSLCLLGISTILINIQRADSSFSLNYDIETTITVKIMAMSVILNMFMLFAIVRFNGWMIDKKVGASLITSWFLTVTICITTEFYN</sequence>
<accession>A0ACC2VXD0</accession>
<dbReference type="EMBL" id="JASBWR010000045">
    <property type="protein sequence ID" value="KAJ9103515.1"/>
    <property type="molecule type" value="Genomic_DNA"/>
</dbReference>